<dbReference type="EMBL" id="RQYT01000006">
    <property type="protein sequence ID" value="RRD50430.1"/>
    <property type="molecule type" value="Genomic_DNA"/>
</dbReference>
<feature type="domain" description="YgjP-like metallopeptidase" evidence="1">
    <location>
        <begin position="21"/>
        <end position="224"/>
    </location>
</feature>
<evidence type="ECO:0000313" key="3">
    <source>
        <dbReference type="Proteomes" id="UP000280935"/>
    </source>
</evidence>
<dbReference type="PANTHER" id="PTHR30399:SF1">
    <property type="entry name" value="UTP PYROPHOSPHATASE"/>
    <property type="match status" value="1"/>
</dbReference>
<dbReference type="RefSeq" id="WP_125227288.1">
    <property type="nucleotide sequence ID" value="NZ_RQYT01000006.1"/>
</dbReference>
<name>A0A3P1WYE1_9ACTN</name>
<dbReference type="Gene3D" id="3.30.2010.10">
    <property type="entry name" value="Metalloproteases ('zincins'), catalytic domain"/>
    <property type="match status" value="1"/>
</dbReference>
<proteinExistence type="predicted"/>
<dbReference type="OrthoDB" id="9811177at2"/>
<comment type="caution">
    <text evidence="2">The sequence shown here is derived from an EMBL/GenBank/DDBJ whole genome shotgun (WGS) entry which is preliminary data.</text>
</comment>
<dbReference type="InterPro" id="IPR002725">
    <property type="entry name" value="YgjP-like_metallopeptidase"/>
</dbReference>
<dbReference type="Proteomes" id="UP000280935">
    <property type="component" value="Unassembled WGS sequence"/>
</dbReference>
<protein>
    <submittedName>
        <fullName evidence="2">M48 family peptidase</fullName>
    </submittedName>
</protein>
<dbReference type="CDD" id="cd07344">
    <property type="entry name" value="M48_yhfN_like"/>
    <property type="match status" value="1"/>
</dbReference>
<dbReference type="AlphaFoldDB" id="A0A3P1WYE1"/>
<reference evidence="2 3" key="1">
    <citation type="submission" date="2018-11" db="EMBL/GenBank/DDBJ databases">
        <title>Genomes From Bacteria Associated with the Canine Oral Cavity: a Test Case for Automated Genome-Based Taxonomic Assignment.</title>
        <authorList>
            <person name="Coil D.A."/>
            <person name="Jospin G."/>
            <person name="Darling A.E."/>
            <person name="Wallis C."/>
            <person name="Davis I.J."/>
            <person name="Harris S."/>
            <person name="Eisen J.A."/>
            <person name="Holcombe L.J."/>
            <person name="O'Flynn C."/>
        </authorList>
    </citation>
    <scope>NUCLEOTIDE SEQUENCE [LARGE SCALE GENOMIC DNA]</scope>
    <source>
        <strain evidence="2 3">OH2822_COT-296</strain>
    </source>
</reference>
<evidence type="ECO:0000259" key="1">
    <source>
        <dbReference type="Pfam" id="PF01863"/>
    </source>
</evidence>
<gene>
    <name evidence="2" type="ORF">EII35_04570</name>
</gene>
<accession>A0A3P1WYE1</accession>
<evidence type="ECO:0000313" key="2">
    <source>
        <dbReference type="EMBL" id="RRD50430.1"/>
    </source>
</evidence>
<organism evidence="2 3">
    <name type="scientific">Arachnia propionica</name>
    <dbReference type="NCBI Taxonomy" id="1750"/>
    <lineage>
        <taxon>Bacteria</taxon>
        <taxon>Bacillati</taxon>
        <taxon>Actinomycetota</taxon>
        <taxon>Actinomycetes</taxon>
        <taxon>Propionibacteriales</taxon>
        <taxon>Propionibacteriaceae</taxon>
        <taxon>Arachnia</taxon>
    </lineage>
</organism>
<dbReference type="PANTHER" id="PTHR30399">
    <property type="entry name" value="UNCHARACTERIZED PROTEIN YGJP"/>
    <property type="match status" value="1"/>
</dbReference>
<sequence>MQSRVLTVADLRVEVTVKRMKNLRMRVPGSGPVVAVSAPVGTADALIRRFVTERQPWIERQRTLHVRREAGADRIVDDGAVRHWGRWLRVVRSSGLPAMAALHEDVLHLSGPDDETVERELARFRAAEVNLWASRFVSQCVPRMQVPEPSTIRYRQMRTRWGSCNHRTRTITLNVMLARYPVEALEYVVVHELAHLRHPNHGPDFWDLVASVLPDHRSRRRLLRTDGGSSRDED</sequence>
<dbReference type="Pfam" id="PF01863">
    <property type="entry name" value="YgjP-like"/>
    <property type="match status" value="1"/>
</dbReference>
<dbReference type="InterPro" id="IPR053136">
    <property type="entry name" value="UTP_pyrophosphatase-like"/>
</dbReference>